<dbReference type="Proteomes" id="UP000009374">
    <property type="component" value="Unassembled WGS sequence"/>
</dbReference>
<reference evidence="2 3" key="1">
    <citation type="journal article" date="2009" name="Appl. Environ. Microbiol.">
        <title>Community genomic and proteomic analyses of chemoautotrophic iron-oxidizing "Leptospirillum rubarum" (Group II) and "Leptospirillum ferrodiazotrophum" (Group III) bacteria in acid mine drainage biofilms.</title>
        <authorList>
            <person name="Goltsman D.S."/>
            <person name="Denef V.J."/>
            <person name="Singer S.W."/>
            <person name="VerBerkmoes N.C."/>
            <person name="Lefsrud M."/>
            <person name="Mueller R.S."/>
            <person name="Dick G.J."/>
            <person name="Sun C.L."/>
            <person name="Wheeler K.E."/>
            <person name="Zemla A."/>
            <person name="Baker B.J."/>
            <person name="Hauser L."/>
            <person name="Land M."/>
            <person name="Shah M.B."/>
            <person name="Thelen M.P."/>
            <person name="Hettich R.L."/>
            <person name="Banfield J.F."/>
        </authorList>
    </citation>
    <scope>NUCLEOTIDE SEQUENCE [LARGE SCALE GENOMIC DNA]</scope>
</reference>
<name>C6HY98_9BACT</name>
<gene>
    <name evidence="2" type="ORF">UBAL3_94170055</name>
</gene>
<evidence type="ECO:0000313" key="2">
    <source>
        <dbReference type="EMBL" id="EES52449.1"/>
    </source>
</evidence>
<dbReference type="AlphaFoldDB" id="C6HY98"/>
<proteinExistence type="predicted"/>
<evidence type="ECO:0000256" key="1">
    <source>
        <dbReference type="SAM" id="MobiDB-lite"/>
    </source>
</evidence>
<feature type="region of interest" description="Disordered" evidence="1">
    <location>
        <begin position="56"/>
        <end position="95"/>
    </location>
</feature>
<evidence type="ECO:0000313" key="3">
    <source>
        <dbReference type="Proteomes" id="UP000009374"/>
    </source>
</evidence>
<accession>C6HY98</accession>
<protein>
    <submittedName>
        <fullName evidence="2">Uncharacterized protein</fullName>
    </submittedName>
</protein>
<sequence>MSTSTSLELLPREPDDPPPEPDDGPEETDAFSRYRMKKEYTLREKKARSFLEMGYGARVSKKSEKNAQRMTSDGVIRYDRKGASPDSVTPHRRSP</sequence>
<feature type="region of interest" description="Disordered" evidence="1">
    <location>
        <begin position="1"/>
        <end position="35"/>
    </location>
</feature>
<keyword evidence="3" id="KW-1185">Reference proteome</keyword>
<feature type="compositionally biased region" description="Acidic residues" evidence="1">
    <location>
        <begin position="16"/>
        <end position="29"/>
    </location>
</feature>
<organism evidence="2 3">
    <name type="scientific">Leptospirillum ferrodiazotrophum</name>
    <dbReference type="NCBI Taxonomy" id="412449"/>
    <lineage>
        <taxon>Bacteria</taxon>
        <taxon>Pseudomonadati</taxon>
        <taxon>Nitrospirota</taxon>
        <taxon>Nitrospiria</taxon>
        <taxon>Nitrospirales</taxon>
        <taxon>Nitrospiraceae</taxon>
        <taxon>Leptospirillum</taxon>
    </lineage>
</organism>
<dbReference type="EMBL" id="GG693877">
    <property type="protein sequence ID" value="EES52449.1"/>
    <property type="molecule type" value="Genomic_DNA"/>
</dbReference>